<accession>A0A1T4VI77</accession>
<sequence>MKKIKTNLARILVAIMVVLSINTTTIKPTPSVSTNVFYAQSNTQKYESHLDRLNLPDYAKDFYDSLYANTRGADGCLIDISKNQKFINDFVLPKEKTYGFMAYKSKGKIKASTKEIALQKVINKESKKTEQYVATLQAFIYDHPEVFWLNPTAILDHQTKLKKIKGKSIYKYSYICYFDCKYMYLNYKYSKKSVLLKAINKRDQLLDKLSVKLKKENNYKTVLAITDYLSKKNEYNTYVAKKLRKHIDEEHDDEYYKLAKKVINANDGLIALEGHKGNNGPVCTSYASAFKMLCDKLNIPCIRITGMAYDYNGGSGGHMWNAVKMEDNNWYNFDATWNDTRKDKHGYVCVGNKTKKDKLRFNKSHVAYHKDILYYDHIRKPFIKKLPKISDTKYKPSNLRIKIKDENIIYDGKAKTPEVVVTDKNNNIINVDSYTVSYENNINPGYGKAIITFNDTSIKQQVAIFAIKPNVPTNISVKGTGENSILSFDNTGITTGYEIQCSNNSNFKLKETSVKYIKTNSIKVSELTKANNYNIRIRSYIRVDGKYIYSDFSDLYNSMTN</sequence>
<gene>
    <name evidence="3" type="ORF">SAMN02745111_01004</name>
</gene>
<organism evidence="3 4">
    <name type="scientific">Eubacterium uniforme</name>
    <dbReference type="NCBI Taxonomy" id="39495"/>
    <lineage>
        <taxon>Bacteria</taxon>
        <taxon>Bacillati</taxon>
        <taxon>Bacillota</taxon>
        <taxon>Clostridia</taxon>
        <taxon>Eubacteriales</taxon>
        <taxon>Eubacteriaceae</taxon>
        <taxon>Eubacterium</taxon>
    </lineage>
</organism>
<reference evidence="3 4" key="1">
    <citation type="submission" date="2017-02" db="EMBL/GenBank/DDBJ databases">
        <authorList>
            <person name="Peterson S.W."/>
        </authorList>
    </citation>
    <scope>NUCLEOTIDE SEQUENCE [LARGE SCALE GENOMIC DNA]</scope>
    <source>
        <strain evidence="3 4">ATCC 35992</strain>
    </source>
</reference>
<keyword evidence="1" id="KW-0732">Signal</keyword>
<dbReference type="InterPro" id="IPR038765">
    <property type="entry name" value="Papain-like_cys_pep_sf"/>
</dbReference>
<dbReference type="RefSeq" id="WP_078765877.1">
    <property type="nucleotide sequence ID" value="NZ_FUXZ01000005.1"/>
</dbReference>
<dbReference type="InterPro" id="IPR003961">
    <property type="entry name" value="FN3_dom"/>
</dbReference>
<evidence type="ECO:0000259" key="2">
    <source>
        <dbReference type="Pfam" id="PF01841"/>
    </source>
</evidence>
<evidence type="ECO:0000313" key="4">
    <source>
        <dbReference type="Proteomes" id="UP000190814"/>
    </source>
</evidence>
<dbReference type="STRING" id="39495.SAMN02745111_01004"/>
<dbReference type="Pfam" id="PF01841">
    <property type="entry name" value="Transglut_core"/>
    <property type="match status" value="1"/>
</dbReference>
<dbReference type="AlphaFoldDB" id="A0A1T4VI77"/>
<dbReference type="Proteomes" id="UP000190814">
    <property type="component" value="Unassembled WGS sequence"/>
</dbReference>
<dbReference type="EMBL" id="FUXZ01000005">
    <property type="protein sequence ID" value="SKA64652.1"/>
    <property type="molecule type" value="Genomic_DNA"/>
</dbReference>
<feature type="domain" description="Transglutaminase-like" evidence="2">
    <location>
        <begin position="214"/>
        <end position="335"/>
    </location>
</feature>
<proteinExistence type="predicted"/>
<name>A0A1T4VI77_9FIRM</name>
<dbReference type="InterPro" id="IPR002931">
    <property type="entry name" value="Transglutaminase-like"/>
</dbReference>
<evidence type="ECO:0000256" key="1">
    <source>
        <dbReference type="SAM" id="SignalP"/>
    </source>
</evidence>
<keyword evidence="4" id="KW-1185">Reference proteome</keyword>
<protein>
    <submittedName>
        <fullName evidence="3">Transglutaminase-like superfamily protein</fullName>
    </submittedName>
</protein>
<evidence type="ECO:0000313" key="3">
    <source>
        <dbReference type="EMBL" id="SKA64652.1"/>
    </source>
</evidence>
<feature type="chain" id="PRO_5038793616" evidence="1">
    <location>
        <begin position="27"/>
        <end position="561"/>
    </location>
</feature>
<dbReference type="Gene3D" id="3.10.620.30">
    <property type="match status" value="1"/>
</dbReference>
<dbReference type="Gene3D" id="2.60.40.10">
    <property type="entry name" value="Immunoglobulins"/>
    <property type="match status" value="1"/>
</dbReference>
<dbReference type="InterPro" id="IPR013783">
    <property type="entry name" value="Ig-like_fold"/>
</dbReference>
<dbReference type="InterPro" id="IPR036116">
    <property type="entry name" value="FN3_sf"/>
</dbReference>
<dbReference type="SUPFAM" id="SSF54001">
    <property type="entry name" value="Cysteine proteinases"/>
    <property type="match status" value="1"/>
</dbReference>
<dbReference type="SUPFAM" id="SSF49265">
    <property type="entry name" value="Fibronectin type III"/>
    <property type="match status" value="1"/>
</dbReference>
<dbReference type="OrthoDB" id="9788327at2"/>
<feature type="signal peptide" evidence="1">
    <location>
        <begin position="1"/>
        <end position="26"/>
    </location>
</feature>
<dbReference type="CDD" id="cd00063">
    <property type="entry name" value="FN3"/>
    <property type="match status" value="1"/>
</dbReference>